<dbReference type="SUPFAM" id="SSF55144">
    <property type="entry name" value="LigT-like"/>
    <property type="match status" value="1"/>
</dbReference>
<dbReference type="Proteomes" id="UP000224567">
    <property type="component" value="Unassembled WGS sequence"/>
</dbReference>
<evidence type="ECO:0000256" key="1">
    <source>
        <dbReference type="SAM" id="Phobius"/>
    </source>
</evidence>
<dbReference type="FunFam" id="3.90.1140.10:FF:000007">
    <property type="entry name" value="Cyclic phosphodiesterase"/>
    <property type="match status" value="1"/>
</dbReference>
<name>A0A2G2WW90_CAPBA</name>
<dbReference type="GO" id="GO:0004113">
    <property type="term" value="F:2',3'-cyclic-nucleotide 3'-phosphodiesterase activity"/>
    <property type="evidence" value="ECO:0007669"/>
    <property type="project" value="TreeGrafter"/>
</dbReference>
<reference evidence="3" key="2">
    <citation type="journal article" date="2017" name="J. Anim. Genet.">
        <title>Multiple reference genome sequences of hot pepper reveal the massive evolution of plant disease resistance genes by retroduplication.</title>
        <authorList>
            <person name="Kim S."/>
            <person name="Park J."/>
            <person name="Yeom S.-I."/>
            <person name="Kim Y.-M."/>
            <person name="Seo E."/>
            <person name="Kim K.-T."/>
            <person name="Kim M.-S."/>
            <person name="Lee J.M."/>
            <person name="Cheong K."/>
            <person name="Shin H.-S."/>
            <person name="Kim S.-B."/>
            <person name="Han K."/>
            <person name="Lee J."/>
            <person name="Park M."/>
            <person name="Lee H.-A."/>
            <person name="Lee H.-Y."/>
            <person name="Lee Y."/>
            <person name="Oh S."/>
            <person name="Lee J.H."/>
            <person name="Choi E."/>
            <person name="Choi E."/>
            <person name="Lee S.E."/>
            <person name="Jeon J."/>
            <person name="Kim H."/>
            <person name="Choi G."/>
            <person name="Song H."/>
            <person name="Lee J."/>
            <person name="Lee S.-C."/>
            <person name="Kwon J.-K."/>
            <person name="Lee H.-Y."/>
            <person name="Koo N."/>
            <person name="Hong Y."/>
            <person name="Kim R.W."/>
            <person name="Kang W.-H."/>
            <person name="Huh J.H."/>
            <person name="Kang B.-C."/>
            <person name="Yang T.-J."/>
            <person name="Lee Y.-H."/>
            <person name="Bennetzen J.L."/>
            <person name="Choi D."/>
        </authorList>
    </citation>
    <scope>NUCLEOTIDE SEQUENCE [LARGE SCALE GENOMIC DNA]</scope>
    <source>
        <strain evidence="3">cv. PBC81</strain>
    </source>
</reference>
<evidence type="ECO:0000313" key="2">
    <source>
        <dbReference type="EMBL" id="PHT49450.1"/>
    </source>
</evidence>
<accession>A0A2G2WW90</accession>
<evidence type="ECO:0000313" key="3">
    <source>
        <dbReference type="Proteomes" id="UP000224567"/>
    </source>
</evidence>
<dbReference type="Pfam" id="PF07823">
    <property type="entry name" value="CPDase"/>
    <property type="match status" value="1"/>
</dbReference>
<dbReference type="AlphaFoldDB" id="A0A2G2WW90"/>
<dbReference type="EMBL" id="MLFT02000004">
    <property type="protein sequence ID" value="PHT49450.1"/>
    <property type="molecule type" value="Genomic_DNA"/>
</dbReference>
<dbReference type="InterPro" id="IPR009097">
    <property type="entry name" value="Cyclic_Pdiesterase"/>
</dbReference>
<dbReference type="GO" id="GO:0009187">
    <property type="term" value="P:cyclic nucleotide metabolic process"/>
    <property type="evidence" value="ECO:0007669"/>
    <property type="project" value="TreeGrafter"/>
</dbReference>
<dbReference type="PANTHER" id="PTHR28141:SF1">
    <property type="entry name" value="2',3'-CYCLIC-NUCLEOTIDE 3'-PHOSPHODIESTERASE"/>
    <property type="match status" value="1"/>
</dbReference>
<comment type="caution">
    <text evidence="2">The sequence shown here is derived from an EMBL/GenBank/DDBJ whole genome shotgun (WGS) entry which is preliminary data.</text>
</comment>
<keyword evidence="1" id="KW-0472">Membrane</keyword>
<feature type="transmembrane region" description="Helical" evidence="1">
    <location>
        <begin position="6"/>
        <end position="27"/>
    </location>
</feature>
<dbReference type="STRING" id="33114.A0A2G2WW90"/>
<gene>
    <name evidence="2" type="ORF">CQW23_09197</name>
</gene>
<dbReference type="InterPro" id="IPR012386">
    <property type="entry name" value="Cyclic-nucl_3Pdiesterase"/>
</dbReference>
<organism evidence="2 3">
    <name type="scientific">Capsicum baccatum</name>
    <name type="common">Peruvian pepper</name>
    <dbReference type="NCBI Taxonomy" id="33114"/>
    <lineage>
        <taxon>Eukaryota</taxon>
        <taxon>Viridiplantae</taxon>
        <taxon>Streptophyta</taxon>
        <taxon>Embryophyta</taxon>
        <taxon>Tracheophyta</taxon>
        <taxon>Spermatophyta</taxon>
        <taxon>Magnoliopsida</taxon>
        <taxon>eudicotyledons</taxon>
        <taxon>Gunneridae</taxon>
        <taxon>Pentapetalae</taxon>
        <taxon>asterids</taxon>
        <taxon>lamiids</taxon>
        <taxon>Solanales</taxon>
        <taxon>Solanaceae</taxon>
        <taxon>Solanoideae</taxon>
        <taxon>Capsiceae</taxon>
        <taxon>Capsicum</taxon>
    </lineage>
</organism>
<reference evidence="2 3" key="1">
    <citation type="journal article" date="2017" name="Genome Biol.">
        <title>New reference genome sequences of hot pepper reveal the massive evolution of plant disease-resistance genes by retroduplication.</title>
        <authorList>
            <person name="Kim S."/>
            <person name="Park J."/>
            <person name="Yeom S.I."/>
            <person name="Kim Y.M."/>
            <person name="Seo E."/>
            <person name="Kim K.T."/>
            <person name="Kim M.S."/>
            <person name="Lee J.M."/>
            <person name="Cheong K."/>
            <person name="Shin H.S."/>
            <person name="Kim S.B."/>
            <person name="Han K."/>
            <person name="Lee J."/>
            <person name="Park M."/>
            <person name="Lee H.A."/>
            <person name="Lee H.Y."/>
            <person name="Lee Y."/>
            <person name="Oh S."/>
            <person name="Lee J.H."/>
            <person name="Choi E."/>
            <person name="Choi E."/>
            <person name="Lee S.E."/>
            <person name="Jeon J."/>
            <person name="Kim H."/>
            <person name="Choi G."/>
            <person name="Song H."/>
            <person name="Lee J."/>
            <person name="Lee S.C."/>
            <person name="Kwon J.K."/>
            <person name="Lee H.Y."/>
            <person name="Koo N."/>
            <person name="Hong Y."/>
            <person name="Kim R.W."/>
            <person name="Kang W.H."/>
            <person name="Huh J.H."/>
            <person name="Kang B.C."/>
            <person name="Yang T.J."/>
            <person name="Lee Y.H."/>
            <person name="Bennetzen J.L."/>
            <person name="Choi D."/>
        </authorList>
    </citation>
    <scope>NUCLEOTIDE SEQUENCE [LARGE SCALE GENOMIC DNA]</scope>
    <source>
        <strain evidence="3">cv. PBC81</strain>
    </source>
</reference>
<sequence>MFNNIFLIKFLTFLGLIGISLLFYSILKVPDPMKKVQLTEADTKTEEKVKLTEAENKTDVYSVWGLPSEEVSNRVKKLMNGLRSEFGGAQFEPHVTVVGAIKLSEEEARDKFRKGCGEVKKVYSGTVEKVDVGTFFYQCVYLLLHPTTEVVEPSARCCRSFGYNSSTPYMPHMSLLYADLTDEEKKKAQEKAYILDESIDNMSFQITRLALYKTDTEDKSLKSWEKIEEYNLRAN</sequence>
<keyword evidence="3" id="KW-1185">Reference proteome</keyword>
<protein>
    <submittedName>
        <fullName evidence="2">Cyclic phosphodiesterase</fullName>
    </submittedName>
</protein>
<dbReference type="PANTHER" id="PTHR28141">
    <property type="entry name" value="2',3'-CYCLIC-NUCLEOTIDE 3'-PHOSPHODIESTERASE"/>
    <property type="match status" value="1"/>
</dbReference>
<keyword evidence="1" id="KW-0812">Transmembrane</keyword>
<proteinExistence type="predicted"/>
<keyword evidence="1" id="KW-1133">Transmembrane helix</keyword>
<dbReference type="OrthoDB" id="514292at2759"/>
<dbReference type="Gene3D" id="3.90.1140.10">
    <property type="entry name" value="Cyclic phosphodiesterase"/>
    <property type="match status" value="1"/>
</dbReference>